<evidence type="ECO:0000313" key="7">
    <source>
        <dbReference type="EMBL" id="KNC96468.1"/>
    </source>
</evidence>
<feature type="region of interest" description="Disordered" evidence="6">
    <location>
        <begin position="430"/>
        <end position="455"/>
    </location>
</feature>
<dbReference type="EMBL" id="KQ257468">
    <property type="protein sequence ID" value="KNC96468.1"/>
    <property type="molecule type" value="Genomic_DNA"/>
</dbReference>
<dbReference type="PANTHER" id="PTHR19865:SF0">
    <property type="entry name" value="U3 SMALL NUCLEOLAR RNA-INTERACTING PROTEIN 2"/>
    <property type="match status" value="1"/>
</dbReference>
<dbReference type="Gene3D" id="2.130.10.10">
    <property type="entry name" value="YVTN repeat-like/Quinoprotein amine dehydrogenase"/>
    <property type="match status" value="1"/>
</dbReference>
<evidence type="ECO:0000313" key="8">
    <source>
        <dbReference type="Proteomes" id="UP000053201"/>
    </source>
</evidence>
<comment type="subcellular location">
    <subcellularLocation>
        <location evidence="1">Nucleus</location>
    </subcellularLocation>
</comment>
<dbReference type="STRING" id="645134.A0A0L0H6W2"/>
<feature type="region of interest" description="Disordered" evidence="6">
    <location>
        <begin position="1"/>
        <end position="76"/>
    </location>
</feature>
<dbReference type="eggNOG" id="KOG0299">
    <property type="taxonomic scope" value="Eukaryota"/>
</dbReference>
<evidence type="ECO:0000256" key="1">
    <source>
        <dbReference type="ARBA" id="ARBA00004123"/>
    </source>
</evidence>
<dbReference type="SUPFAM" id="SSF50978">
    <property type="entry name" value="WD40 repeat-like"/>
    <property type="match status" value="1"/>
</dbReference>
<gene>
    <name evidence="7" type="ORF">SPPG_08059</name>
</gene>
<dbReference type="InParanoid" id="A0A0L0H6W2"/>
<dbReference type="GO" id="GO:0032040">
    <property type="term" value="C:small-subunit processome"/>
    <property type="evidence" value="ECO:0007669"/>
    <property type="project" value="TreeGrafter"/>
</dbReference>
<dbReference type="SMART" id="SM00320">
    <property type="entry name" value="WD40"/>
    <property type="match status" value="6"/>
</dbReference>
<dbReference type="InterPro" id="IPR019775">
    <property type="entry name" value="WD40_repeat_CS"/>
</dbReference>
<evidence type="ECO:0000256" key="3">
    <source>
        <dbReference type="ARBA" id="ARBA00022737"/>
    </source>
</evidence>
<keyword evidence="2 5" id="KW-0853">WD repeat</keyword>
<dbReference type="RefSeq" id="XP_016604508.1">
    <property type="nucleotide sequence ID" value="XM_016756211.1"/>
</dbReference>
<dbReference type="InterPro" id="IPR039241">
    <property type="entry name" value="Rrp9-like"/>
</dbReference>
<dbReference type="InterPro" id="IPR020472">
    <property type="entry name" value="WD40_PAC1"/>
</dbReference>
<evidence type="ECO:0000256" key="6">
    <source>
        <dbReference type="SAM" id="MobiDB-lite"/>
    </source>
</evidence>
<dbReference type="GeneID" id="27691237"/>
<dbReference type="InterPro" id="IPR036322">
    <property type="entry name" value="WD40_repeat_dom_sf"/>
</dbReference>
<reference evidence="7 8" key="1">
    <citation type="submission" date="2009-08" db="EMBL/GenBank/DDBJ databases">
        <title>The Genome Sequence of Spizellomyces punctatus strain DAOM BR117.</title>
        <authorList>
            <consortium name="The Broad Institute Genome Sequencing Platform"/>
            <person name="Russ C."/>
            <person name="Cuomo C."/>
            <person name="Shea T."/>
            <person name="Young S.K."/>
            <person name="Zeng Q."/>
            <person name="Koehrsen M."/>
            <person name="Haas B."/>
            <person name="Borodovsky M."/>
            <person name="Guigo R."/>
            <person name="Alvarado L."/>
            <person name="Berlin A."/>
            <person name="Bochicchio J."/>
            <person name="Borenstein D."/>
            <person name="Chapman S."/>
            <person name="Chen Z."/>
            <person name="Engels R."/>
            <person name="Freedman E."/>
            <person name="Gellesch M."/>
            <person name="Goldberg J."/>
            <person name="Griggs A."/>
            <person name="Gujja S."/>
            <person name="Heiman D."/>
            <person name="Hepburn T."/>
            <person name="Howarth C."/>
            <person name="Jen D."/>
            <person name="Larson L."/>
            <person name="Lewis B."/>
            <person name="Mehta T."/>
            <person name="Park D."/>
            <person name="Pearson M."/>
            <person name="Roberts A."/>
            <person name="Saif S."/>
            <person name="Shenoy N."/>
            <person name="Sisk P."/>
            <person name="Stolte C."/>
            <person name="Sykes S."/>
            <person name="Thomson T."/>
            <person name="Walk T."/>
            <person name="White J."/>
            <person name="Yandava C."/>
            <person name="Burger G."/>
            <person name="Gray M.W."/>
            <person name="Holland P.W.H."/>
            <person name="King N."/>
            <person name="Lang F.B.F."/>
            <person name="Roger A.J."/>
            <person name="Ruiz-Trillo I."/>
            <person name="Lander E."/>
            <person name="Nusbaum C."/>
        </authorList>
    </citation>
    <scope>NUCLEOTIDE SEQUENCE [LARGE SCALE GENOMIC DNA]</scope>
    <source>
        <strain evidence="7 8">DAOM BR117</strain>
    </source>
</reference>
<dbReference type="PROSITE" id="PS50294">
    <property type="entry name" value="WD_REPEATS_REGION"/>
    <property type="match status" value="3"/>
</dbReference>
<dbReference type="Proteomes" id="UP000053201">
    <property type="component" value="Unassembled WGS sequence"/>
</dbReference>
<feature type="repeat" description="WD" evidence="5">
    <location>
        <begin position="230"/>
        <end position="271"/>
    </location>
</feature>
<name>A0A0L0H6W2_SPIPD</name>
<feature type="compositionally biased region" description="Acidic residues" evidence="6">
    <location>
        <begin position="37"/>
        <end position="68"/>
    </location>
</feature>
<dbReference type="GO" id="GO:0034511">
    <property type="term" value="F:U3 snoRNA binding"/>
    <property type="evidence" value="ECO:0007669"/>
    <property type="project" value="InterPro"/>
</dbReference>
<dbReference type="Pfam" id="PF00400">
    <property type="entry name" value="WD40"/>
    <property type="match status" value="4"/>
</dbReference>
<organism evidence="7 8">
    <name type="scientific">Spizellomyces punctatus (strain DAOM BR117)</name>
    <dbReference type="NCBI Taxonomy" id="645134"/>
    <lineage>
        <taxon>Eukaryota</taxon>
        <taxon>Fungi</taxon>
        <taxon>Fungi incertae sedis</taxon>
        <taxon>Chytridiomycota</taxon>
        <taxon>Chytridiomycota incertae sedis</taxon>
        <taxon>Chytridiomycetes</taxon>
        <taxon>Spizellomycetales</taxon>
        <taxon>Spizellomycetaceae</taxon>
        <taxon>Spizellomyces</taxon>
    </lineage>
</organism>
<dbReference type="InterPro" id="IPR001680">
    <property type="entry name" value="WD40_rpt"/>
</dbReference>
<evidence type="ECO:0000256" key="4">
    <source>
        <dbReference type="ARBA" id="ARBA00023242"/>
    </source>
</evidence>
<dbReference type="PROSITE" id="PS00678">
    <property type="entry name" value="WD_REPEATS_1"/>
    <property type="match status" value="1"/>
</dbReference>
<evidence type="ECO:0000256" key="2">
    <source>
        <dbReference type="ARBA" id="ARBA00022574"/>
    </source>
</evidence>
<feature type="repeat" description="WD" evidence="5">
    <location>
        <begin position="464"/>
        <end position="498"/>
    </location>
</feature>
<feature type="compositionally biased region" description="Acidic residues" evidence="6">
    <location>
        <begin position="445"/>
        <end position="455"/>
    </location>
</feature>
<protein>
    <submittedName>
        <fullName evidence="7">Uncharacterized protein</fullName>
    </submittedName>
</protein>
<feature type="repeat" description="WD" evidence="5">
    <location>
        <begin position="272"/>
        <end position="313"/>
    </location>
</feature>
<keyword evidence="4" id="KW-0539">Nucleus</keyword>
<keyword evidence="3" id="KW-0677">Repeat</keyword>
<keyword evidence="8" id="KW-1185">Reference proteome</keyword>
<dbReference type="PRINTS" id="PR00320">
    <property type="entry name" value="GPROTEINBRPT"/>
</dbReference>
<dbReference type="VEuPathDB" id="FungiDB:SPPG_08059"/>
<sequence>MDDFFLADPDAKRPSQNKRKRAPQASKGSVRRSKREEDEDSEDEVGAGTIDDMDLEGDRGTEEEDSGEEDRRETAAQKRLRLAKRYLAKVREEAADVGEVDAAQLDRDIIANRLRDEALESIGKLFHAIADKYANIDLADPSRVRTFKSGKNHQLSITSVAIAIPSIHRPNTPHQSASHRKPIYIYSASKDASIVKWDFWTGKRLHFIPGGLKPTKKLIAAYGTKMPALHVGHKDHILSIAASSDGQFLATAGRDKAIHIWSVGEDKHLGSFTQHRDAVSSVTFRKGHNQLYSASFDRTIKLWNVDEMAYVETLYGHQDQITCIDTLARERCITCGARDRTVRLWKIIEESQLIFRGGGSGTVHAAGEDLVVMDGVRKVPKVEKQANAAGGSLDAVALIDEELFISGSDTGAISLWTLNRKKPLFTKLRAHGPGSRVKSANPEGDNGEEDKVEDVDSSDGKCWITALATVRYSDLFASGAGDGYIRLWKLSKDKRRFALLGSIPMPGFVNSLVFFEAPPMPTSLDKDADTIATTNSNPSTAASRLARARAAIAKGELTNKPLQKDVLYLAVGLGQEHRLGRWWRDKRAKNSVKIISLAPEHN</sequence>
<feature type="repeat" description="WD" evidence="5">
    <location>
        <begin position="314"/>
        <end position="347"/>
    </location>
</feature>
<dbReference type="FunCoup" id="A0A0L0H6W2">
    <property type="interactions" value="609"/>
</dbReference>
<evidence type="ECO:0000256" key="5">
    <source>
        <dbReference type="PROSITE-ProRule" id="PRU00221"/>
    </source>
</evidence>
<dbReference type="OMA" id="CSLRIWK"/>
<dbReference type="AlphaFoldDB" id="A0A0L0H6W2"/>
<dbReference type="OrthoDB" id="189968at2759"/>
<accession>A0A0L0H6W2</accession>
<proteinExistence type="predicted"/>
<dbReference type="PROSITE" id="PS50082">
    <property type="entry name" value="WD_REPEATS_2"/>
    <property type="match status" value="4"/>
</dbReference>
<dbReference type="PANTHER" id="PTHR19865">
    <property type="entry name" value="U3 SMALL NUCLEOLAR RNA INTERACTING PROTEIN 2"/>
    <property type="match status" value="1"/>
</dbReference>
<dbReference type="InterPro" id="IPR015943">
    <property type="entry name" value="WD40/YVTN_repeat-like_dom_sf"/>
</dbReference>